<dbReference type="SUPFAM" id="SSF54862">
    <property type="entry name" value="4Fe-4S ferredoxins"/>
    <property type="match status" value="1"/>
</dbReference>
<dbReference type="GO" id="GO:0046872">
    <property type="term" value="F:metal ion binding"/>
    <property type="evidence" value="ECO:0007669"/>
    <property type="project" value="UniProtKB-KW"/>
</dbReference>
<dbReference type="InterPro" id="IPR029479">
    <property type="entry name" value="Nitroreductase"/>
</dbReference>
<dbReference type="PANTHER" id="PTHR43673:SF10">
    <property type="entry name" value="NADH DEHYDROGENASE_NAD(P)H NITROREDUCTASE XCC3605-RELATED"/>
    <property type="match status" value="1"/>
</dbReference>
<evidence type="ECO:0000256" key="5">
    <source>
        <dbReference type="ARBA" id="ARBA00023014"/>
    </source>
</evidence>
<sequence length="274" mass="31351">MIVNTDKCIGCTLCKQDCIVSDIEMVDGKSYIRNKTCIKCGHCIAICPVKAISCDDEKEYAMDEVIEYEKEKFDIDPETLMNFMKFRRSVRLFKEDDIEEEKIQKIIEAGKYTQTASNMQDVSYVIVKDKLQEVRKMVLETLNAMADKMLADENTPKQFITYAYMWKQMYQDFIENPDGKDKLFFKAPVLLIVKANRTINGALAASKMELMVNALGLGTYFSGFLEKALSVNPKIGELLKVEEGEEVAACMLIGYPKVKYKRTVPRKDVKVTRI</sequence>
<dbReference type="InterPro" id="IPR017896">
    <property type="entry name" value="4Fe4S_Fe-S-bd"/>
</dbReference>
<dbReference type="InterPro" id="IPR017900">
    <property type="entry name" value="4Fe4S_Fe_S_CS"/>
</dbReference>
<dbReference type="SUPFAM" id="SSF55469">
    <property type="entry name" value="FMN-dependent nitroreductase-like"/>
    <property type="match status" value="1"/>
</dbReference>
<dbReference type="Gene3D" id="3.40.109.10">
    <property type="entry name" value="NADH Oxidase"/>
    <property type="match status" value="1"/>
</dbReference>
<name>A0A9D9HZR4_9FIRM</name>
<keyword evidence="4" id="KW-0408">Iron</keyword>
<comment type="caution">
    <text evidence="7">The sequence shown here is derived from an EMBL/GenBank/DDBJ whole genome shotgun (WGS) entry which is preliminary data.</text>
</comment>
<protein>
    <submittedName>
        <fullName evidence="7">Nitroreductase family protein</fullName>
    </submittedName>
</protein>
<dbReference type="PROSITE" id="PS51379">
    <property type="entry name" value="4FE4S_FER_2"/>
    <property type="match status" value="2"/>
</dbReference>
<organism evidence="7 8">
    <name type="scientific">Candidatus Scybalomonas excrementavium</name>
    <dbReference type="NCBI Taxonomy" id="2840943"/>
    <lineage>
        <taxon>Bacteria</taxon>
        <taxon>Bacillati</taxon>
        <taxon>Bacillota</taxon>
        <taxon>Clostridia</taxon>
        <taxon>Lachnospirales</taxon>
        <taxon>Lachnospiraceae</taxon>
        <taxon>Lachnospiraceae incertae sedis</taxon>
        <taxon>Candidatus Scybalomonas</taxon>
    </lineage>
</organism>
<dbReference type="Pfam" id="PF00881">
    <property type="entry name" value="Nitroreductase"/>
    <property type="match status" value="1"/>
</dbReference>
<dbReference type="GO" id="GO:0016491">
    <property type="term" value="F:oxidoreductase activity"/>
    <property type="evidence" value="ECO:0007669"/>
    <property type="project" value="UniProtKB-KW"/>
</dbReference>
<reference evidence="7" key="1">
    <citation type="submission" date="2020-10" db="EMBL/GenBank/DDBJ databases">
        <authorList>
            <person name="Gilroy R."/>
        </authorList>
    </citation>
    <scope>NUCLEOTIDE SEQUENCE</scope>
    <source>
        <strain evidence="7">E3-2379</strain>
    </source>
</reference>
<dbReference type="Gene3D" id="3.30.70.20">
    <property type="match status" value="1"/>
</dbReference>
<feature type="domain" description="4Fe-4S ferredoxin-type" evidence="6">
    <location>
        <begin position="28"/>
        <end position="57"/>
    </location>
</feature>
<dbReference type="PANTHER" id="PTHR43673">
    <property type="entry name" value="NAD(P)H NITROREDUCTASE YDGI-RELATED"/>
    <property type="match status" value="1"/>
</dbReference>
<dbReference type="EMBL" id="JADIML010000027">
    <property type="protein sequence ID" value="MBO8462491.1"/>
    <property type="molecule type" value="Genomic_DNA"/>
</dbReference>
<evidence type="ECO:0000256" key="4">
    <source>
        <dbReference type="ARBA" id="ARBA00023004"/>
    </source>
</evidence>
<feature type="domain" description="4Fe-4S ferredoxin-type" evidence="6">
    <location>
        <begin position="1"/>
        <end position="27"/>
    </location>
</feature>
<evidence type="ECO:0000256" key="2">
    <source>
        <dbReference type="ARBA" id="ARBA00022723"/>
    </source>
</evidence>
<dbReference type="CDD" id="cd02143">
    <property type="entry name" value="nitroreductase_FeS-like"/>
    <property type="match status" value="1"/>
</dbReference>
<evidence type="ECO:0000313" key="8">
    <source>
        <dbReference type="Proteomes" id="UP000823618"/>
    </source>
</evidence>
<evidence type="ECO:0000256" key="3">
    <source>
        <dbReference type="ARBA" id="ARBA00023002"/>
    </source>
</evidence>
<keyword evidence="3" id="KW-0560">Oxidoreductase</keyword>
<dbReference type="GO" id="GO:0051536">
    <property type="term" value="F:iron-sulfur cluster binding"/>
    <property type="evidence" value="ECO:0007669"/>
    <property type="project" value="UniProtKB-KW"/>
</dbReference>
<reference evidence="7" key="2">
    <citation type="journal article" date="2021" name="PeerJ">
        <title>Extensive microbial diversity within the chicken gut microbiome revealed by metagenomics and culture.</title>
        <authorList>
            <person name="Gilroy R."/>
            <person name="Ravi A."/>
            <person name="Getino M."/>
            <person name="Pursley I."/>
            <person name="Horton D.L."/>
            <person name="Alikhan N.F."/>
            <person name="Baker D."/>
            <person name="Gharbi K."/>
            <person name="Hall N."/>
            <person name="Watson M."/>
            <person name="Adriaenssens E.M."/>
            <person name="Foster-Nyarko E."/>
            <person name="Jarju S."/>
            <person name="Secka A."/>
            <person name="Antonio M."/>
            <person name="Oren A."/>
            <person name="Chaudhuri R.R."/>
            <person name="La Ragione R."/>
            <person name="Hildebrand F."/>
            <person name="Pallen M.J."/>
        </authorList>
    </citation>
    <scope>NUCLEOTIDE SEQUENCE</scope>
    <source>
        <strain evidence="7">E3-2379</strain>
    </source>
</reference>
<proteinExistence type="inferred from homology"/>
<dbReference type="InterPro" id="IPR000415">
    <property type="entry name" value="Nitroreductase-like"/>
</dbReference>
<dbReference type="Pfam" id="PF13237">
    <property type="entry name" value="Fer4_10"/>
    <property type="match status" value="1"/>
</dbReference>
<dbReference type="Proteomes" id="UP000823618">
    <property type="component" value="Unassembled WGS sequence"/>
</dbReference>
<gene>
    <name evidence="7" type="ORF">IAC13_01000</name>
</gene>
<evidence type="ECO:0000256" key="1">
    <source>
        <dbReference type="ARBA" id="ARBA00007118"/>
    </source>
</evidence>
<comment type="similarity">
    <text evidence="1">Belongs to the nitroreductase family.</text>
</comment>
<evidence type="ECO:0000313" key="7">
    <source>
        <dbReference type="EMBL" id="MBO8462491.1"/>
    </source>
</evidence>
<dbReference type="PROSITE" id="PS00198">
    <property type="entry name" value="4FE4S_FER_1"/>
    <property type="match status" value="1"/>
</dbReference>
<keyword evidence="2" id="KW-0479">Metal-binding</keyword>
<dbReference type="AlphaFoldDB" id="A0A9D9HZR4"/>
<keyword evidence="5" id="KW-0411">Iron-sulfur</keyword>
<evidence type="ECO:0000259" key="6">
    <source>
        <dbReference type="PROSITE" id="PS51379"/>
    </source>
</evidence>
<accession>A0A9D9HZR4</accession>